<dbReference type="Proteomes" id="UP000218231">
    <property type="component" value="Unassembled WGS sequence"/>
</dbReference>
<protein>
    <submittedName>
        <fullName evidence="2">Uncharacterized protein</fullName>
    </submittedName>
</protein>
<proteinExistence type="predicted"/>
<dbReference type="AlphaFoldDB" id="A0A2A2JXL0"/>
<keyword evidence="1" id="KW-1133">Transmembrane helix</keyword>
<evidence type="ECO:0000313" key="2">
    <source>
        <dbReference type="EMBL" id="PAV66398.1"/>
    </source>
</evidence>
<comment type="caution">
    <text evidence="2">The sequence shown here is derived from an EMBL/GenBank/DDBJ whole genome shotgun (WGS) entry which is preliminary data.</text>
</comment>
<evidence type="ECO:0000256" key="1">
    <source>
        <dbReference type="SAM" id="Phobius"/>
    </source>
</evidence>
<organism evidence="2 3">
    <name type="scientific">Diploscapter pachys</name>
    <dbReference type="NCBI Taxonomy" id="2018661"/>
    <lineage>
        <taxon>Eukaryota</taxon>
        <taxon>Metazoa</taxon>
        <taxon>Ecdysozoa</taxon>
        <taxon>Nematoda</taxon>
        <taxon>Chromadorea</taxon>
        <taxon>Rhabditida</taxon>
        <taxon>Rhabditina</taxon>
        <taxon>Rhabditomorpha</taxon>
        <taxon>Rhabditoidea</taxon>
        <taxon>Rhabditidae</taxon>
        <taxon>Diploscapter</taxon>
    </lineage>
</organism>
<name>A0A2A2JXL0_9BILA</name>
<reference evidence="2 3" key="1">
    <citation type="journal article" date="2017" name="Curr. Biol.">
        <title>Genome architecture and evolution of a unichromosomal asexual nematode.</title>
        <authorList>
            <person name="Fradin H."/>
            <person name="Zegar C."/>
            <person name="Gutwein M."/>
            <person name="Lucas J."/>
            <person name="Kovtun M."/>
            <person name="Corcoran D."/>
            <person name="Baugh L.R."/>
            <person name="Kiontke K."/>
            <person name="Gunsalus K."/>
            <person name="Fitch D.H."/>
            <person name="Piano F."/>
        </authorList>
    </citation>
    <scope>NUCLEOTIDE SEQUENCE [LARGE SCALE GENOMIC DNA]</scope>
    <source>
        <strain evidence="2">PF1309</strain>
    </source>
</reference>
<keyword evidence="3" id="KW-1185">Reference proteome</keyword>
<feature type="transmembrane region" description="Helical" evidence="1">
    <location>
        <begin position="6"/>
        <end position="24"/>
    </location>
</feature>
<dbReference type="EMBL" id="LIAE01010104">
    <property type="protein sequence ID" value="PAV66398.1"/>
    <property type="molecule type" value="Genomic_DNA"/>
</dbReference>
<sequence>MTYETIITAACILAAFTVLMWAFGPTSTPDALLEEMRETIRYHDERATKWRARALRAEAALAKIEATIADCEAEVAA</sequence>
<evidence type="ECO:0000313" key="3">
    <source>
        <dbReference type="Proteomes" id="UP000218231"/>
    </source>
</evidence>
<accession>A0A2A2JXL0</accession>
<keyword evidence="1" id="KW-0472">Membrane</keyword>
<keyword evidence="1" id="KW-0812">Transmembrane</keyword>
<gene>
    <name evidence="2" type="ORF">WR25_15779</name>
</gene>